<sequence>MIRLFITLAITTIGCLTGYGQQTVKSISNYIETAKANSPLLKDYRNQLQIGQAELQQLKAMYTRSRLELNGDYLFVPVLVREGGKTFFRWNEQDAVDYYGYDLGESSGHLHVGATWTQPLLGYSSYKVAQEQSRINMEIVRNNIRMEENQLERAVTEQYLLCLLDQTQMAFADSIDSLLKRQTDMVRRLAKDGLTKQSDLCLLVVEREANADMRLSSLQSYHTHLMELNLLCGIDDTTDVVLTDAGLYLRLPLDNGSLFTEQFRLDSLNTVALLRSFNLQYRPRLNLFVDGGIQTGSFSQWHRHFGWSAGMTFTWTLFDGKQKHWKERQAELQQQSIRIYRDHAEYQRSMRLRQCLSELDNYDRRRKVMAEQLAGYERVLSDYAREIEAGQVSVLDYLTVLRNKIQTERDVMLMRTNRQLVIAAYNYWNH</sequence>
<evidence type="ECO:0000256" key="4">
    <source>
        <dbReference type="ARBA" id="ARBA00023136"/>
    </source>
</evidence>
<gene>
    <name evidence="6" type="ORF">IAA93_07520</name>
</gene>
<dbReference type="EMBL" id="DWUP01000176">
    <property type="protein sequence ID" value="HJD53555.1"/>
    <property type="molecule type" value="Genomic_DNA"/>
</dbReference>
<organism evidence="6 7">
    <name type="scientific">Candidatus Avibacteroides avistercoris</name>
    <dbReference type="NCBI Taxonomy" id="2840690"/>
    <lineage>
        <taxon>Bacteria</taxon>
        <taxon>Pseudomonadati</taxon>
        <taxon>Bacteroidota</taxon>
        <taxon>Bacteroidia</taxon>
        <taxon>Bacteroidales</taxon>
        <taxon>Bacteroidaceae</taxon>
        <taxon>Bacteroidaceae incertae sedis</taxon>
        <taxon>Candidatus Avibacteroides</taxon>
    </lineage>
</organism>
<keyword evidence="5" id="KW-0998">Cell outer membrane</keyword>
<dbReference type="InterPro" id="IPR051906">
    <property type="entry name" value="TolC-like"/>
</dbReference>
<dbReference type="Proteomes" id="UP000787625">
    <property type="component" value="Unassembled WGS sequence"/>
</dbReference>
<reference evidence="6" key="2">
    <citation type="submission" date="2021-04" db="EMBL/GenBank/DDBJ databases">
        <authorList>
            <person name="Gilroy R."/>
        </authorList>
    </citation>
    <scope>NUCLEOTIDE SEQUENCE</scope>
    <source>
        <strain evidence="6">MalCec1-1739</strain>
    </source>
</reference>
<evidence type="ECO:0000256" key="3">
    <source>
        <dbReference type="ARBA" id="ARBA00022692"/>
    </source>
</evidence>
<dbReference type="AlphaFoldDB" id="A0A9D2ZUK4"/>
<keyword evidence="2" id="KW-1134">Transmembrane beta strand</keyword>
<reference evidence="6" key="1">
    <citation type="journal article" date="2021" name="PeerJ">
        <title>Extensive microbial diversity within the chicken gut microbiome revealed by metagenomics and culture.</title>
        <authorList>
            <person name="Gilroy R."/>
            <person name="Ravi A."/>
            <person name="Getino M."/>
            <person name="Pursley I."/>
            <person name="Horton D.L."/>
            <person name="Alikhan N.F."/>
            <person name="Baker D."/>
            <person name="Gharbi K."/>
            <person name="Hall N."/>
            <person name="Watson M."/>
            <person name="Adriaenssens E.M."/>
            <person name="Foster-Nyarko E."/>
            <person name="Jarju S."/>
            <person name="Secka A."/>
            <person name="Antonio M."/>
            <person name="Oren A."/>
            <person name="Chaudhuri R.R."/>
            <person name="La Ragione R."/>
            <person name="Hildebrand F."/>
            <person name="Pallen M.J."/>
        </authorList>
    </citation>
    <scope>NUCLEOTIDE SEQUENCE</scope>
    <source>
        <strain evidence="6">MalCec1-1739</strain>
    </source>
</reference>
<dbReference type="GO" id="GO:0009279">
    <property type="term" value="C:cell outer membrane"/>
    <property type="evidence" value="ECO:0007669"/>
    <property type="project" value="UniProtKB-SubCell"/>
</dbReference>
<dbReference type="GO" id="GO:0015288">
    <property type="term" value="F:porin activity"/>
    <property type="evidence" value="ECO:0007669"/>
    <property type="project" value="TreeGrafter"/>
</dbReference>
<accession>A0A9D2ZUK4</accession>
<comment type="caution">
    <text evidence="6">The sequence shown here is derived from an EMBL/GenBank/DDBJ whole genome shotgun (WGS) entry which is preliminary data.</text>
</comment>
<keyword evidence="3" id="KW-0812">Transmembrane</keyword>
<evidence type="ECO:0000256" key="1">
    <source>
        <dbReference type="ARBA" id="ARBA00004442"/>
    </source>
</evidence>
<dbReference type="PANTHER" id="PTHR30026:SF20">
    <property type="entry name" value="OUTER MEMBRANE PROTEIN TOLC"/>
    <property type="match status" value="1"/>
</dbReference>
<keyword evidence="4" id="KW-0472">Membrane</keyword>
<evidence type="ECO:0000313" key="7">
    <source>
        <dbReference type="Proteomes" id="UP000787625"/>
    </source>
</evidence>
<comment type="subcellular location">
    <subcellularLocation>
        <location evidence="1">Cell outer membrane</location>
    </subcellularLocation>
</comment>
<evidence type="ECO:0000256" key="5">
    <source>
        <dbReference type="ARBA" id="ARBA00023237"/>
    </source>
</evidence>
<dbReference type="GO" id="GO:0015562">
    <property type="term" value="F:efflux transmembrane transporter activity"/>
    <property type="evidence" value="ECO:0007669"/>
    <property type="project" value="InterPro"/>
</dbReference>
<evidence type="ECO:0000256" key="2">
    <source>
        <dbReference type="ARBA" id="ARBA00022452"/>
    </source>
</evidence>
<dbReference type="PANTHER" id="PTHR30026">
    <property type="entry name" value="OUTER MEMBRANE PROTEIN TOLC"/>
    <property type="match status" value="1"/>
</dbReference>
<dbReference type="GO" id="GO:1990281">
    <property type="term" value="C:efflux pump complex"/>
    <property type="evidence" value="ECO:0007669"/>
    <property type="project" value="TreeGrafter"/>
</dbReference>
<dbReference type="SUPFAM" id="SSF56954">
    <property type="entry name" value="Outer membrane efflux proteins (OEP)"/>
    <property type="match status" value="1"/>
</dbReference>
<protein>
    <submittedName>
        <fullName evidence="6">TolC family protein</fullName>
    </submittedName>
</protein>
<evidence type="ECO:0000313" key="6">
    <source>
        <dbReference type="EMBL" id="HJD53555.1"/>
    </source>
</evidence>
<dbReference type="PROSITE" id="PS51257">
    <property type="entry name" value="PROKAR_LIPOPROTEIN"/>
    <property type="match status" value="1"/>
</dbReference>
<dbReference type="Gene3D" id="1.20.1600.10">
    <property type="entry name" value="Outer membrane efflux proteins (OEP)"/>
    <property type="match status" value="1"/>
</dbReference>
<proteinExistence type="predicted"/>
<name>A0A9D2ZUK4_9BACT</name>